<dbReference type="Proteomes" id="UP000277179">
    <property type="component" value="Unassembled WGS sequence"/>
</dbReference>
<comment type="subcellular location">
    <subcellularLocation>
        <location evidence="2">Cell inner membrane</location>
    </subcellularLocation>
</comment>
<dbReference type="NCBIfam" id="TIGR00254">
    <property type="entry name" value="GGDEF"/>
    <property type="match status" value="1"/>
</dbReference>
<dbReference type="InterPro" id="IPR035965">
    <property type="entry name" value="PAS-like_dom_sf"/>
</dbReference>
<proteinExistence type="predicted"/>
<dbReference type="GO" id="GO:0043709">
    <property type="term" value="P:cell adhesion involved in single-species biofilm formation"/>
    <property type="evidence" value="ECO:0007669"/>
    <property type="project" value="TreeGrafter"/>
</dbReference>
<evidence type="ECO:0000256" key="2">
    <source>
        <dbReference type="ARBA" id="ARBA00004533"/>
    </source>
</evidence>
<dbReference type="SUPFAM" id="SSF55785">
    <property type="entry name" value="PYP-like sensor domain (PAS domain)"/>
    <property type="match status" value="1"/>
</dbReference>
<dbReference type="InterPro" id="IPR029787">
    <property type="entry name" value="Nucleotide_cyclase"/>
</dbReference>
<evidence type="ECO:0000256" key="3">
    <source>
        <dbReference type="ARBA" id="ARBA00012528"/>
    </source>
</evidence>
<dbReference type="EC" id="2.7.7.65" evidence="3"/>
<evidence type="ECO:0000313" key="8">
    <source>
        <dbReference type="EMBL" id="RMQ88042.1"/>
    </source>
</evidence>
<dbReference type="Gene3D" id="3.30.70.270">
    <property type="match status" value="1"/>
</dbReference>
<name>A0A3M4QC62_9PSED</name>
<dbReference type="GO" id="GO:0005886">
    <property type="term" value="C:plasma membrane"/>
    <property type="evidence" value="ECO:0007669"/>
    <property type="project" value="UniProtKB-SubCell"/>
</dbReference>
<organism evidence="8 9">
    <name type="scientific">Pseudomonas salomonii</name>
    <dbReference type="NCBI Taxonomy" id="191391"/>
    <lineage>
        <taxon>Bacteria</taxon>
        <taxon>Pseudomonadati</taxon>
        <taxon>Pseudomonadota</taxon>
        <taxon>Gammaproteobacteria</taxon>
        <taxon>Pseudomonadales</taxon>
        <taxon>Pseudomonadaceae</taxon>
        <taxon>Pseudomonas</taxon>
    </lineage>
</organism>
<feature type="domain" description="PAC" evidence="6">
    <location>
        <begin position="106"/>
        <end position="157"/>
    </location>
</feature>
<dbReference type="PANTHER" id="PTHR45138:SF9">
    <property type="entry name" value="DIGUANYLATE CYCLASE DGCM-RELATED"/>
    <property type="match status" value="1"/>
</dbReference>
<dbReference type="CDD" id="cd00130">
    <property type="entry name" value="PAS"/>
    <property type="match status" value="1"/>
</dbReference>
<dbReference type="SMART" id="SM00267">
    <property type="entry name" value="GGDEF"/>
    <property type="match status" value="1"/>
</dbReference>
<comment type="cofactor">
    <cofactor evidence="1">
        <name>Mg(2+)</name>
        <dbReference type="ChEBI" id="CHEBI:18420"/>
    </cofactor>
</comment>
<dbReference type="InterPro" id="IPR050469">
    <property type="entry name" value="Diguanylate_Cyclase"/>
</dbReference>
<feature type="domain" description="PAS" evidence="5">
    <location>
        <begin position="31"/>
        <end position="92"/>
    </location>
</feature>
<evidence type="ECO:0000259" key="7">
    <source>
        <dbReference type="PROSITE" id="PS50887"/>
    </source>
</evidence>
<evidence type="ECO:0000259" key="5">
    <source>
        <dbReference type="PROSITE" id="PS50112"/>
    </source>
</evidence>
<dbReference type="Gene3D" id="3.30.450.20">
    <property type="entry name" value="PAS domain"/>
    <property type="match status" value="1"/>
</dbReference>
<comment type="catalytic activity">
    <reaction evidence="4">
        <text>2 GTP = 3',3'-c-di-GMP + 2 diphosphate</text>
        <dbReference type="Rhea" id="RHEA:24898"/>
        <dbReference type="ChEBI" id="CHEBI:33019"/>
        <dbReference type="ChEBI" id="CHEBI:37565"/>
        <dbReference type="ChEBI" id="CHEBI:58805"/>
        <dbReference type="EC" id="2.7.7.65"/>
    </reaction>
</comment>
<reference evidence="8 9" key="1">
    <citation type="submission" date="2018-08" db="EMBL/GenBank/DDBJ databases">
        <title>Recombination of ecologically and evolutionarily significant loci maintains genetic cohesion in the Pseudomonas syringae species complex.</title>
        <authorList>
            <person name="Dillon M."/>
            <person name="Thakur S."/>
            <person name="Almeida R.N.D."/>
            <person name="Weir B.S."/>
            <person name="Guttman D.S."/>
        </authorList>
    </citation>
    <scope>NUCLEOTIDE SEQUENCE [LARGE SCALE GENOMIC DNA]</scope>
    <source>
        <strain evidence="8 9">ICMP 11288</strain>
    </source>
</reference>
<dbReference type="Pfam" id="PF08447">
    <property type="entry name" value="PAS_3"/>
    <property type="match status" value="1"/>
</dbReference>
<dbReference type="InterPro" id="IPR000160">
    <property type="entry name" value="GGDEF_dom"/>
</dbReference>
<dbReference type="AlphaFoldDB" id="A0A3M4QC62"/>
<protein>
    <recommendedName>
        <fullName evidence="3">diguanylate cyclase</fullName>
        <ecNumber evidence="3">2.7.7.65</ecNumber>
    </recommendedName>
</protein>
<dbReference type="InterPro" id="IPR000700">
    <property type="entry name" value="PAS-assoc_C"/>
</dbReference>
<dbReference type="InterPro" id="IPR000014">
    <property type="entry name" value="PAS"/>
</dbReference>
<dbReference type="CDD" id="cd01949">
    <property type="entry name" value="GGDEF"/>
    <property type="match status" value="1"/>
</dbReference>
<accession>A0A3M4QC62</accession>
<dbReference type="InterPro" id="IPR013655">
    <property type="entry name" value="PAS_fold_3"/>
</dbReference>
<dbReference type="PROSITE" id="PS50113">
    <property type="entry name" value="PAC"/>
    <property type="match status" value="1"/>
</dbReference>
<dbReference type="GO" id="GO:0052621">
    <property type="term" value="F:diguanylate cyclase activity"/>
    <property type="evidence" value="ECO:0007669"/>
    <property type="project" value="UniProtKB-EC"/>
</dbReference>
<dbReference type="SUPFAM" id="SSF55073">
    <property type="entry name" value="Nucleotide cyclase"/>
    <property type="match status" value="1"/>
</dbReference>
<dbReference type="InterPro" id="IPR043128">
    <property type="entry name" value="Rev_trsase/Diguanyl_cyclase"/>
</dbReference>
<dbReference type="PROSITE" id="PS50887">
    <property type="entry name" value="GGDEF"/>
    <property type="match status" value="1"/>
</dbReference>
<dbReference type="Pfam" id="PF00990">
    <property type="entry name" value="GGDEF"/>
    <property type="match status" value="1"/>
</dbReference>
<dbReference type="PROSITE" id="PS50112">
    <property type="entry name" value="PAS"/>
    <property type="match status" value="1"/>
</dbReference>
<dbReference type="SMART" id="SM00091">
    <property type="entry name" value="PAS"/>
    <property type="match status" value="1"/>
</dbReference>
<sequence length="335" mass="38364">MTHDLYQKTLLAFRHHPEPTAMSIVPPSQPDSDVYKTLLESTNAIPWRIDWQSMTFSYIGPQIEALLGWSPQSWVSVDDWVERMHPDDREYVVNFCVSQSRAGVDHEADYRALTVNGDYVWIRDVVHVVRKGDEVQALIGFMFDISERKKTEEHLIRLQKQLEEYSFQDGLTGIANRRMFDTVLEREWASALRSQLPLSLIILDIDFFKQYNDHYGHIKGDEALRQVARTLSLAANRPRDFIARIGGEEFVWLLPETDAASARQVAQRCLHLICQQQIEHAVSPVSNLLSLSLGVGTHTVTPNSDLLAFVESVDKLLYQAKRNGRIRAEFADSEV</sequence>
<dbReference type="FunFam" id="3.30.70.270:FF:000001">
    <property type="entry name" value="Diguanylate cyclase domain protein"/>
    <property type="match status" value="1"/>
</dbReference>
<dbReference type="GO" id="GO:1902201">
    <property type="term" value="P:negative regulation of bacterial-type flagellum-dependent cell motility"/>
    <property type="evidence" value="ECO:0007669"/>
    <property type="project" value="TreeGrafter"/>
</dbReference>
<feature type="domain" description="GGDEF" evidence="7">
    <location>
        <begin position="196"/>
        <end position="333"/>
    </location>
</feature>
<dbReference type="NCBIfam" id="TIGR00229">
    <property type="entry name" value="sensory_box"/>
    <property type="match status" value="1"/>
</dbReference>
<comment type="caution">
    <text evidence="8">The sequence shown here is derived from an EMBL/GenBank/DDBJ whole genome shotgun (WGS) entry which is preliminary data.</text>
</comment>
<evidence type="ECO:0000256" key="1">
    <source>
        <dbReference type="ARBA" id="ARBA00001946"/>
    </source>
</evidence>
<dbReference type="EMBL" id="RBRL01000216">
    <property type="protein sequence ID" value="RMQ88042.1"/>
    <property type="molecule type" value="Genomic_DNA"/>
</dbReference>
<dbReference type="PANTHER" id="PTHR45138">
    <property type="entry name" value="REGULATORY COMPONENTS OF SENSORY TRANSDUCTION SYSTEM"/>
    <property type="match status" value="1"/>
</dbReference>
<evidence type="ECO:0000313" key="9">
    <source>
        <dbReference type="Proteomes" id="UP000277179"/>
    </source>
</evidence>
<evidence type="ECO:0000256" key="4">
    <source>
        <dbReference type="ARBA" id="ARBA00034247"/>
    </source>
</evidence>
<dbReference type="InterPro" id="IPR001610">
    <property type="entry name" value="PAC"/>
</dbReference>
<gene>
    <name evidence="8" type="ORF">ALP97_04144</name>
</gene>
<dbReference type="SMART" id="SM00086">
    <property type="entry name" value="PAC"/>
    <property type="match status" value="1"/>
</dbReference>
<evidence type="ECO:0000259" key="6">
    <source>
        <dbReference type="PROSITE" id="PS50113"/>
    </source>
</evidence>